<evidence type="ECO:0000256" key="1">
    <source>
        <dbReference type="SAM" id="Phobius"/>
    </source>
</evidence>
<sequence>MTSLPPLVNRGEFRIVPNYWQMCFPVLLYFTGAYIRNFQPVIKHKIWAVLAIGLVYLQYPLLNYLKISLIEEGNLPNVFGPYYALPGYIAMTLLFVSLYKVDIKTEIIRKAVTDVSLVSYEMFLFSYLYDRLIYPWAMERFYTNQNSFIVWFVPITLTVLLTSYIMALIYRKISGLLESKNNN</sequence>
<gene>
    <name evidence="2" type="ORF">E5356_11850</name>
</gene>
<protein>
    <recommendedName>
        <fullName evidence="4">Acyltransferase 3 domain-containing protein</fullName>
    </recommendedName>
</protein>
<name>A0A4S2ALB4_9BACE</name>
<keyword evidence="1" id="KW-0812">Transmembrane</keyword>
<dbReference type="EMBL" id="SRZA01000035">
    <property type="protein sequence ID" value="TGY01909.1"/>
    <property type="molecule type" value="Genomic_DNA"/>
</dbReference>
<dbReference type="AlphaFoldDB" id="A0A4S2ALB4"/>
<comment type="caution">
    <text evidence="2">The sequence shown here is derived from an EMBL/GenBank/DDBJ whole genome shotgun (WGS) entry which is preliminary data.</text>
</comment>
<proteinExistence type="predicted"/>
<organism evidence="2 3">
    <name type="scientific">Bacteroides acidifaciens</name>
    <dbReference type="NCBI Taxonomy" id="85831"/>
    <lineage>
        <taxon>Bacteria</taxon>
        <taxon>Pseudomonadati</taxon>
        <taxon>Bacteroidota</taxon>
        <taxon>Bacteroidia</taxon>
        <taxon>Bacteroidales</taxon>
        <taxon>Bacteroidaceae</taxon>
        <taxon>Bacteroides</taxon>
    </lineage>
</organism>
<feature type="transmembrane region" description="Helical" evidence="1">
    <location>
        <begin position="82"/>
        <end position="99"/>
    </location>
</feature>
<evidence type="ECO:0000313" key="3">
    <source>
        <dbReference type="Proteomes" id="UP000305751"/>
    </source>
</evidence>
<evidence type="ECO:0008006" key="4">
    <source>
        <dbReference type="Google" id="ProtNLM"/>
    </source>
</evidence>
<keyword evidence="1" id="KW-0472">Membrane</keyword>
<keyword evidence="3" id="KW-1185">Reference proteome</keyword>
<feature type="transmembrane region" description="Helical" evidence="1">
    <location>
        <begin position="149"/>
        <end position="170"/>
    </location>
</feature>
<feature type="transmembrane region" description="Helical" evidence="1">
    <location>
        <begin position="15"/>
        <end position="34"/>
    </location>
</feature>
<keyword evidence="1" id="KW-1133">Transmembrane helix</keyword>
<reference evidence="2 3" key="1">
    <citation type="submission" date="2019-04" db="EMBL/GenBank/DDBJ databases">
        <title>Microbes associate with the intestines of laboratory mice.</title>
        <authorList>
            <person name="Navarre W."/>
            <person name="Wong E."/>
            <person name="Huang K."/>
            <person name="Tropini C."/>
            <person name="Ng K."/>
            <person name="Yu B."/>
        </authorList>
    </citation>
    <scope>NUCLEOTIDE SEQUENCE [LARGE SCALE GENOMIC DNA]</scope>
    <source>
        <strain evidence="2 3">NM70_E10</strain>
    </source>
</reference>
<accession>A0A4S2ALB4</accession>
<dbReference type="Proteomes" id="UP000305751">
    <property type="component" value="Unassembled WGS sequence"/>
</dbReference>
<evidence type="ECO:0000313" key="2">
    <source>
        <dbReference type="EMBL" id="TGY01909.1"/>
    </source>
</evidence>
<feature type="transmembrane region" description="Helical" evidence="1">
    <location>
        <begin position="46"/>
        <end position="62"/>
    </location>
</feature>